<dbReference type="Proteomes" id="UP001165960">
    <property type="component" value="Unassembled WGS sequence"/>
</dbReference>
<reference evidence="1" key="1">
    <citation type="submission" date="2022-04" db="EMBL/GenBank/DDBJ databases">
        <title>Genome of the entomopathogenic fungus Entomophthora muscae.</title>
        <authorList>
            <person name="Elya C."/>
            <person name="Lovett B.R."/>
            <person name="Lee E."/>
            <person name="Macias A.M."/>
            <person name="Hajek A.E."/>
            <person name="De Bivort B.L."/>
            <person name="Kasson M.T."/>
            <person name="De Fine Licht H.H."/>
            <person name="Stajich J.E."/>
        </authorList>
    </citation>
    <scope>NUCLEOTIDE SEQUENCE</scope>
    <source>
        <strain evidence="1">Berkeley</strain>
    </source>
</reference>
<keyword evidence="2" id="KW-1185">Reference proteome</keyword>
<dbReference type="EMBL" id="QTSX02002894">
    <property type="protein sequence ID" value="KAJ9073630.1"/>
    <property type="molecule type" value="Genomic_DNA"/>
</dbReference>
<comment type="caution">
    <text evidence="1">The sequence shown here is derived from an EMBL/GenBank/DDBJ whole genome shotgun (WGS) entry which is preliminary data.</text>
</comment>
<evidence type="ECO:0000313" key="1">
    <source>
        <dbReference type="EMBL" id="KAJ9073630.1"/>
    </source>
</evidence>
<protein>
    <submittedName>
        <fullName evidence="1">Uncharacterized protein</fullName>
    </submittedName>
</protein>
<accession>A0ACC2TG00</accession>
<proteinExistence type="predicted"/>
<gene>
    <name evidence="1" type="ORF">DSO57_1014239</name>
</gene>
<sequence length="624" mass="70912">MATQFVKCFQITDWLRDIGNWNIDFIPTIYALGFWREQFSFIHAVSDINLLDVFSAPNRCALDFRLLTPVDLPWCCDIYFRRKFDKAGLPLDVPEEHAFKRNIFCREEAAHAIFLAHQKIFNQTQNYDSSSDLSSSDNGLSFTYDTVCIKVIGCRFDFSFVALPPFPYSSSKMSEQLFKRSVSFIQPDNALPIFPLIYSNDESTKVIFSRLGQANTSKGIAVVVKLSNSFNRGDYCSWDRRIFKNVCIVNESRSEQPIASSLDQAPNPCVPYATLVKHVCLEFVHKFEASIPIIRAAIESTKQQLKSECSISSSAFKMNLAKLINDFSNAFNDALSKNDEEGIANRVQQHLAVFFASLSKSSPTLFIESCELEDDVPFTLVAPLDKSKYWHFTSDEIDSQDDATNTGGFFAGMLANTPLELVKTCQQNWDLEAMAFFEIVRSEIDGLIVEITDEVVGQFPGLVCKFNTSSKSLVASFMPEINRQIDCLAENERTCPLICNDEYFTLSVEHVAQILSSSIDNLDSRTITLLSSNIAYYDIARRRFCENIATLAYRVLIQKVQKSLHEHLLDRFELDSGSDPNSHLRFSDTSLALFEPAYKRTRRESFVKIQSLLEDYLADYRYPA</sequence>
<name>A0ACC2TG00_9FUNG</name>
<evidence type="ECO:0000313" key="2">
    <source>
        <dbReference type="Proteomes" id="UP001165960"/>
    </source>
</evidence>
<organism evidence="1 2">
    <name type="scientific">Entomophthora muscae</name>
    <dbReference type="NCBI Taxonomy" id="34485"/>
    <lineage>
        <taxon>Eukaryota</taxon>
        <taxon>Fungi</taxon>
        <taxon>Fungi incertae sedis</taxon>
        <taxon>Zoopagomycota</taxon>
        <taxon>Entomophthoromycotina</taxon>
        <taxon>Entomophthoromycetes</taxon>
        <taxon>Entomophthorales</taxon>
        <taxon>Entomophthoraceae</taxon>
        <taxon>Entomophthora</taxon>
    </lineage>
</organism>